<dbReference type="InterPro" id="IPR057267">
    <property type="entry name" value="Rbsml_uL18_arch"/>
</dbReference>
<evidence type="ECO:0000256" key="5">
    <source>
        <dbReference type="ARBA" id="ARBA00023274"/>
    </source>
</evidence>
<dbReference type="Pfam" id="PF17144">
    <property type="entry name" value="Ribosomal_L5e"/>
    <property type="match status" value="1"/>
</dbReference>
<evidence type="ECO:0000256" key="4">
    <source>
        <dbReference type="ARBA" id="ARBA00022980"/>
    </source>
</evidence>
<keyword evidence="4 6" id="KW-0689">Ribosomal protein</keyword>
<dbReference type="PANTHER" id="PTHR23410">
    <property type="entry name" value="RIBOSOMAL PROTEIN L5-RELATED"/>
    <property type="match status" value="1"/>
</dbReference>
<dbReference type="CDD" id="cd00432">
    <property type="entry name" value="Ribosomal_L18_L5e"/>
    <property type="match status" value="1"/>
</dbReference>
<evidence type="ECO:0000313" key="7">
    <source>
        <dbReference type="EMBL" id="UYP47264.1"/>
    </source>
</evidence>
<keyword evidence="5 6" id="KW-0687">Ribonucleoprotein</keyword>
<dbReference type="NCBIfam" id="NF006342">
    <property type="entry name" value="PRK08569.1"/>
    <property type="match status" value="1"/>
</dbReference>
<dbReference type="SUPFAM" id="SSF53137">
    <property type="entry name" value="Translational machinery components"/>
    <property type="match status" value="1"/>
</dbReference>
<dbReference type="PANTHER" id="PTHR23410:SF12">
    <property type="entry name" value="LARGE RIBOSOMAL SUBUNIT PROTEIN UL18"/>
    <property type="match status" value="1"/>
</dbReference>
<dbReference type="InterPro" id="IPR005485">
    <property type="entry name" value="Rbsml_uL18_euk_arch"/>
</dbReference>
<evidence type="ECO:0000313" key="8">
    <source>
        <dbReference type="Proteomes" id="UP001208689"/>
    </source>
</evidence>
<reference evidence="7" key="1">
    <citation type="submission" date="2022-09" db="EMBL/GenBank/DDBJ databases">
        <title>Actin cytoskeleton and complex cell architecture in an #Asgard archaeon.</title>
        <authorList>
            <person name="Ponce Toledo R.I."/>
            <person name="Schleper C."/>
            <person name="Rodrigues Oliveira T."/>
            <person name="Wollweber F."/>
            <person name="Xu J."/>
            <person name="Rittmann S."/>
            <person name="Klingl A."/>
            <person name="Pilhofer M."/>
        </authorList>
    </citation>
    <scope>NUCLEOTIDE SEQUENCE</scope>
    <source>
        <strain evidence="7">B-35</strain>
    </source>
</reference>
<dbReference type="HAMAP" id="MF_01337_A">
    <property type="entry name" value="Ribosomal_uL18_A"/>
    <property type="match status" value="1"/>
</dbReference>
<protein>
    <recommendedName>
        <fullName evidence="6">Large ribosomal subunit protein uL18</fullName>
    </recommendedName>
</protein>
<comment type="similarity">
    <text evidence="1 6">Belongs to the universal ribosomal protein uL18 family.</text>
</comment>
<dbReference type="EMBL" id="CP104013">
    <property type="protein sequence ID" value="UYP47264.1"/>
    <property type="molecule type" value="Genomic_DNA"/>
</dbReference>
<evidence type="ECO:0000256" key="2">
    <source>
        <dbReference type="ARBA" id="ARBA00022730"/>
    </source>
</evidence>
<keyword evidence="2 6" id="KW-0699">rRNA-binding</keyword>
<dbReference type="Gene3D" id="3.30.420.100">
    <property type="match status" value="1"/>
</dbReference>
<dbReference type="InterPro" id="IPR057268">
    <property type="entry name" value="Ribosomal_L18"/>
</dbReference>
<dbReference type="Proteomes" id="UP001208689">
    <property type="component" value="Chromosome"/>
</dbReference>
<organism evidence="7 8">
    <name type="scientific">Candidatus Lokiarchaeum ossiferum</name>
    <dbReference type="NCBI Taxonomy" id="2951803"/>
    <lineage>
        <taxon>Archaea</taxon>
        <taxon>Promethearchaeati</taxon>
        <taxon>Promethearchaeota</taxon>
        <taxon>Promethearchaeia</taxon>
        <taxon>Promethearchaeales</taxon>
        <taxon>Promethearchaeaceae</taxon>
        <taxon>Candidatus Lokiarchaeum</taxon>
    </lineage>
</organism>
<evidence type="ECO:0000256" key="1">
    <source>
        <dbReference type="ARBA" id="ARBA00007116"/>
    </source>
</evidence>
<keyword evidence="8" id="KW-1185">Reference proteome</keyword>
<comment type="function">
    <text evidence="6">This is one of the proteins that bind and probably mediate the attachment of the 5S RNA into the large ribosomal subunit, where it forms part of the central protuberance.</text>
</comment>
<evidence type="ECO:0000256" key="3">
    <source>
        <dbReference type="ARBA" id="ARBA00022884"/>
    </source>
</evidence>
<gene>
    <name evidence="6" type="primary">rpl18</name>
    <name evidence="7" type="ORF">NEF87_003549</name>
</gene>
<dbReference type="GO" id="GO:0005840">
    <property type="term" value="C:ribosome"/>
    <property type="evidence" value="ECO:0007669"/>
    <property type="project" value="UniProtKB-KW"/>
</dbReference>
<keyword evidence="3 6" id="KW-0694">RNA-binding</keyword>
<sequence>MANGPKYRVPFRRRREGKTNYHRRLKLVLSRRNRLIVRSSNKHTIVQVMASAVVGDKLLAQSHSTQLEKEFSWYYNTGNLPSAYLTGYLCGLRAKKAGIEDAILDVGILVHDNRMKAAFKGFIDAGVEVPHGEEWFSENSEDRIAGQHIADYAATLSKEDSKKYKKLFSATLKKKGDPTKIVDQFKKVKSEMEKKV</sequence>
<name>A0ABY6HXU5_9ARCH</name>
<accession>A0ABY6HXU5</accession>
<comment type="subunit">
    <text evidence="6">Part of the 50S ribosomal subunit. Contacts the 5S and 23S rRNAs.</text>
</comment>
<proteinExistence type="inferred from homology"/>
<evidence type="ECO:0000256" key="6">
    <source>
        <dbReference type="HAMAP-Rule" id="MF_01337"/>
    </source>
</evidence>